<dbReference type="Proteomes" id="UP001417504">
    <property type="component" value="Unassembled WGS sequence"/>
</dbReference>
<organism evidence="2 3">
    <name type="scientific">Stephania japonica</name>
    <dbReference type="NCBI Taxonomy" id="461633"/>
    <lineage>
        <taxon>Eukaryota</taxon>
        <taxon>Viridiplantae</taxon>
        <taxon>Streptophyta</taxon>
        <taxon>Embryophyta</taxon>
        <taxon>Tracheophyta</taxon>
        <taxon>Spermatophyta</taxon>
        <taxon>Magnoliopsida</taxon>
        <taxon>Ranunculales</taxon>
        <taxon>Menispermaceae</taxon>
        <taxon>Menispermoideae</taxon>
        <taxon>Cissampelideae</taxon>
        <taxon>Stephania</taxon>
    </lineage>
</organism>
<accession>A0AAP0KLV8</accession>
<evidence type="ECO:0000256" key="1">
    <source>
        <dbReference type="SAM" id="Phobius"/>
    </source>
</evidence>
<reference evidence="2 3" key="1">
    <citation type="submission" date="2024-01" db="EMBL/GenBank/DDBJ databases">
        <title>Genome assemblies of Stephania.</title>
        <authorList>
            <person name="Yang L."/>
        </authorList>
    </citation>
    <scope>NUCLEOTIDE SEQUENCE [LARGE SCALE GENOMIC DNA]</scope>
    <source>
        <strain evidence="2">QJT</strain>
        <tissue evidence="2">Leaf</tissue>
    </source>
</reference>
<keyword evidence="1" id="KW-1133">Transmembrane helix</keyword>
<keyword evidence="1" id="KW-0472">Membrane</keyword>
<evidence type="ECO:0000313" key="3">
    <source>
        <dbReference type="Proteomes" id="UP001417504"/>
    </source>
</evidence>
<name>A0AAP0KLV8_9MAGN</name>
<feature type="transmembrane region" description="Helical" evidence="1">
    <location>
        <begin position="48"/>
        <end position="75"/>
    </location>
</feature>
<sequence length="85" mass="9731">MSSYLSLSLPFFFICSHSSFLSLSSSLSLSLPFFSLFVLSLPFSLSSFFSLFVLSLPFFSLFVLISILVLALYVCENFFRIYIFF</sequence>
<comment type="caution">
    <text evidence="2">The sequence shown here is derived from an EMBL/GenBank/DDBJ whole genome shotgun (WGS) entry which is preliminary data.</text>
</comment>
<protein>
    <submittedName>
        <fullName evidence="2">Uncharacterized protein</fullName>
    </submittedName>
</protein>
<proteinExistence type="predicted"/>
<dbReference type="EMBL" id="JBBNAE010000001">
    <property type="protein sequence ID" value="KAK9153764.1"/>
    <property type="molecule type" value="Genomic_DNA"/>
</dbReference>
<dbReference type="AlphaFoldDB" id="A0AAP0KLV8"/>
<evidence type="ECO:0000313" key="2">
    <source>
        <dbReference type="EMBL" id="KAK9153764.1"/>
    </source>
</evidence>
<keyword evidence="3" id="KW-1185">Reference proteome</keyword>
<gene>
    <name evidence="2" type="ORF">Sjap_001244</name>
</gene>
<keyword evidence="1" id="KW-0812">Transmembrane</keyword>